<organism evidence="2 3">
    <name type="scientific">Candidatus Protofrankia californiensis</name>
    <dbReference type="NCBI Taxonomy" id="1839754"/>
    <lineage>
        <taxon>Bacteria</taxon>
        <taxon>Bacillati</taxon>
        <taxon>Actinomycetota</taxon>
        <taxon>Actinomycetes</taxon>
        <taxon>Frankiales</taxon>
        <taxon>Frankiaceae</taxon>
        <taxon>Protofrankia</taxon>
    </lineage>
</organism>
<proteinExistence type="predicted"/>
<reference evidence="3" key="1">
    <citation type="submission" date="2016-02" db="EMBL/GenBank/DDBJ databases">
        <authorList>
            <person name="Wibberg D."/>
        </authorList>
    </citation>
    <scope>NUCLEOTIDE SEQUENCE [LARGE SCALE GENOMIC DNA]</scope>
</reference>
<dbReference type="EMBL" id="FLUV01001640">
    <property type="protein sequence ID" value="SBW23737.1"/>
    <property type="molecule type" value="Genomic_DNA"/>
</dbReference>
<dbReference type="PROSITE" id="PS51742">
    <property type="entry name" value="PPC"/>
    <property type="match status" value="1"/>
</dbReference>
<dbReference type="Proteomes" id="UP000199013">
    <property type="component" value="Unassembled WGS sequence"/>
</dbReference>
<dbReference type="Pfam" id="PF03479">
    <property type="entry name" value="PCC"/>
    <property type="match status" value="1"/>
</dbReference>
<dbReference type="AlphaFoldDB" id="A0A1C3P1K8"/>
<evidence type="ECO:0000313" key="2">
    <source>
        <dbReference type="EMBL" id="SBW23737.1"/>
    </source>
</evidence>
<accession>A0A1C3P1K8</accession>
<keyword evidence="3" id="KW-1185">Reference proteome</keyword>
<dbReference type="SUPFAM" id="SSF117856">
    <property type="entry name" value="AF0104/ALDC/Ptd012-like"/>
    <property type="match status" value="1"/>
</dbReference>
<sequence length="156" mass="16873">MRSQQVTLGRTFAVAFDHGDDFYTALDDFCRTNGVRQGFVPVFIAGFAEVEVVGTCGKLDDPHAPVWSAVHLTNVEALGGGTIAYDETADRILPHIHVSVGLKQHSAAAHTSHLLSAKVQFLTEMLVIEAAGPVMSRERDPGLYDVPLLRFGNALD</sequence>
<feature type="domain" description="PPC" evidence="1">
    <location>
        <begin position="6"/>
        <end position="152"/>
    </location>
</feature>
<evidence type="ECO:0000313" key="3">
    <source>
        <dbReference type="Proteomes" id="UP000199013"/>
    </source>
</evidence>
<evidence type="ECO:0000259" key="1">
    <source>
        <dbReference type="PROSITE" id="PS51742"/>
    </source>
</evidence>
<dbReference type="InterPro" id="IPR005175">
    <property type="entry name" value="PPC_dom"/>
</dbReference>
<protein>
    <submittedName>
        <fullName evidence="2">DNA-binding protein</fullName>
    </submittedName>
</protein>
<name>A0A1C3P1K8_9ACTN</name>
<dbReference type="GO" id="GO:0003677">
    <property type="term" value="F:DNA binding"/>
    <property type="evidence" value="ECO:0007669"/>
    <property type="project" value="UniProtKB-KW"/>
</dbReference>
<keyword evidence="2" id="KW-0238">DNA-binding</keyword>
<dbReference type="Gene3D" id="3.30.1330.80">
    <property type="entry name" value="Hypothetical protein, similar to alpha- acetolactate decarboxylase, domain 2"/>
    <property type="match status" value="1"/>
</dbReference>
<gene>
    <name evidence="2" type="ORF">FDG2_3898</name>
</gene>